<name>A0A2R8ADR3_9RHOB</name>
<dbReference type="InterPro" id="IPR018653">
    <property type="entry name" value="ScfR_C"/>
</dbReference>
<organism evidence="6 7">
    <name type="scientific">Pontivivens insulae</name>
    <dbReference type="NCBI Taxonomy" id="1639689"/>
    <lineage>
        <taxon>Bacteria</taxon>
        <taxon>Pseudomonadati</taxon>
        <taxon>Pseudomonadota</taxon>
        <taxon>Alphaproteobacteria</taxon>
        <taxon>Rhodobacterales</taxon>
        <taxon>Paracoccaceae</taxon>
        <taxon>Pontivivens</taxon>
    </lineage>
</organism>
<keyword evidence="7" id="KW-1185">Reference proteome</keyword>
<dbReference type="InterPro" id="IPR010982">
    <property type="entry name" value="Lambda_DNA-bd_dom_sf"/>
</dbReference>
<dbReference type="InterPro" id="IPR001387">
    <property type="entry name" value="Cro/C1-type_HTH"/>
</dbReference>
<dbReference type="Proteomes" id="UP000244932">
    <property type="component" value="Unassembled WGS sequence"/>
</dbReference>
<evidence type="ECO:0000313" key="7">
    <source>
        <dbReference type="Proteomes" id="UP000244932"/>
    </source>
</evidence>
<dbReference type="PROSITE" id="PS50943">
    <property type="entry name" value="HTH_CROC1"/>
    <property type="match status" value="1"/>
</dbReference>
<dbReference type="GO" id="GO:0003677">
    <property type="term" value="F:DNA binding"/>
    <property type="evidence" value="ECO:0007669"/>
    <property type="project" value="UniProtKB-KW"/>
</dbReference>
<dbReference type="Pfam" id="PF06114">
    <property type="entry name" value="Peptidase_M78"/>
    <property type="match status" value="1"/>
</dbReference>
<dbReference type="GO" id="GO:0003700">
    <property type="term" value="F:DNA-binding transcription factor activity"/>
    <property type="evidence" value="ECO:0007669"/>
    <property type="project" value="TreeGrafter"/>
</dbReference>
<dbReference type="EMBL" id="OMKW01000003">
    <property type="protein sequence ID" value="SPF30374.1"/>
    <property type="molecule type" value="Genomic_DNA"/>
</dbReference>
<keyword evidence="4" id="KW-0804">Transcription</keyword>
<comment type="similarity">
    <text evidence="1">Belongs to the short-chain fatty acyl-CoA assimilation regulator (ScfR) family.</text>
</comment>
<feature type="domain" description="HTH cro/C1-type" evidence="5">
    <location>
        <begin position="63"/>
        <end position="117"/>
    </location>
</feature>
<dbReference type="CDD" id="cd00093">
    <property type="entry name" value="HTH_XRE"/>
    <property type="match status" value="1"/>
</dbReference>
<evidence type="ECO:0000256" key="4">
    <source>
        <dbReference type="ARBA" id="ARBA00023163"/>
    </source>
</evidence>
<dbReference type="SMART" id="SM00530">
    <property type="entry name" value="HTH_XRE"/>
    <property type="match status" value="1"/>
</dbReference>
<dbReference type="InterPro" id="IPR010359">
    <property type="entry name" value="IrrE_HExxH"/>
</dbReference>
<evidence type="ECO:0000259" key="5">
    <source>
        <dbReference type="PROSITE" id="PS50943"/>
    </source>
</evidence>
<gene>
    <name evidence="6" type="primary">pccR</name>
    <name evidence="6" type="ORF">POI8812_02710</name>
</gene>
<accession>A0A2R8ADR3</accession>
<evidence type="ECO:0000313" key="6">
    <source>
        <dbReference type="EMBL" id="SPF30374.1"/>
    </source>
</evidence>
<evidence type="ECO:0000256" key="1">
    <source>
        <dbReference type="ARBA" id="ARBA00007227"/>
    </source>
</evidence>
<evidence type="ECO:0000256" key="3">
    <source>
        <dbReference type="ARBA" id="ARBA00023125"/>
    </source>
</evidence>
<dbReference type="SUPFAM" id="SSF47413">
    <property type="entry name" value="lambda repressor-like DNA-binding domains"/>
    <property type="match status" value="1"/>
</dbReference>
<dbReference type="PANTHER" id="PTHR46797">
    <property type="entry name" value="HTH-TYPE TRANSCRIPTIONAL REGULATOR"/>
    <property type="match status" value="1"/>
</dbReference>
<evidence type="ECO:0000256" key="2">
    <source>
        <dbReference type="ARBA" id="ARBA00023015"/>
    </source>
</evidence>
<keyword evidence="2" id="KW-0805">Transcription regulation</keyword>
<dbReference type="Pfam" id="PF09856">
    <property type="entry name" value="ScfRs"/>
    <property type="match status" value="1"/>
</dbReference>
<dbReference type="InterPro" id="IPR026281">
    <property type="entry name" value="HTH_RamB"/>
</dbReference>
<dbReference type="AlphaFoldDB" id="A0A2R8ADR3"/>
<dbReference type="Pfam" id="PF01381">
    <property type="entry name" value="HTH_3"/>
    <property type="match status" value="1"/>
</dbReference>
<keyword evidence="3" id="KW-0238">DNA-binding</keyword>
<dbReference type="PIRSF" id="PIRSF019251">
    <property type="entry name" value="Rv0465c"/>
    <property type="match status" value="1"/>
</dbReference>
<dbReference type="PANTHER" id="PTHR46797:SF23">
    <property type="entry name" value="HTH-TYPE TRANSCRIPTIONAL REGULATOR SUTR"/>
    <property type="match status" value="1"/>
</dbReference>
<proteinExistence type="inferred from homology"/>
<protein>
    <submittedName>
        <fullName evidence="6">Propionyl-CoA carboxylase regulator</fullName>
    </submittedName>
</protein>
<reference evidence="6 7" key="1">
    <citation type="submission" date="2018-03" db="EMBL/GenBank/DDBJ databases">
        <authorList>
            <person name="Keele B.F."/>
        </authorList>
    </citation>
    <scope>NUCLEOTIDE SEQUENCE [LARGE SCALE GENOMIC DNA]</scope>
    <source>
        <strain evidence="6 7">CeCT 8812</strain>
    </source>
</reference>
<dbReference type="Gene3D" id="1.10.260.40">
    <property type="entry name" value="lambda repressor-like DNA-binding domains"/>
    <property type="match status" value="1"/>
</dbReference>
<dbReference type="InterPro" id="IPR050807">
    <property type="entry name" value="TransReg_Diox_bact_type"/>
</dbReference>
<sequence>MISCFRSSSQRKLRNAGICPRQLAVWSGRACVRGLQSAQMALQTPYLFEAEMAQTKIYAGAKLRDLRRSEGLTQKEFAARLGVSLSYLNQMENNHRPVASAVLLGLAREFGFDITSLDAGEAERLVADMREALADPGLGEVPLADLSLVASNAPALARAFLTLHRQQRDVAERMGTLDDRMRETAHIPQPWEEVRDFFHYCDNYIDSIDRAAEHFAATVLVGREPLNDLAGWFDDHGLALAFSDTSAARHFDGITLHLSRQTDPATQRFQVLHQVARIAYADLIGATLDFARFSSDSARDIAGIGLANYFAGAAMMPYTRFAETAQATRHDLEHLALTFGASLEQVAHRLSTLQRQGAKGVPFFFVRVDPAGTITKRHSATRLQFARFGGACPLWNVHQAFETPGRFLRQVAETPDGVRYFCLAREVTKPARSYQARVPRHAIGLGCELQHADALIYADDMDVGPGAQPEPIGVSCRTCPRPDCHQRALPPLEAPVRIDPNLRGTLPYALG</sequence>
<dbReference type="GO" id="GO:0005829">
    <property type="term" value="C:cytosol"/>
    <property type="evidence" value="ECO:0007669"/>
    <property type="project" value="TreeGrafter"/>
</dbReference>